<evidence type="ECO:0000313" key="3">
    <source>
        <dbReference type="Proteomes" id="UP001324115"/>
    </source>
</evidence>
<feature type="region of interest" description="Disordered" evidence="1">
    <location>
        <begin position="31"/>
        <end position="65"/>
    </location>
</feature>
<name>A0AAN7IIY4_QUERU</name>
<dbReference type="EMBL" id="JAXUIC010000009">
    <property type="protein sequence ID" value="KAK4572971.1"/>
    <property type="molecule type" value="Genomic_DNA"/>
</dbReference>
<reference evidence="2 3" key="1">
    <citation type="journal article" date="2023" name="G3 (Bethesda)">
        <title>A haplotype-resolved chromosome-scale genome for Quercus rubra L. provides insights into the genetics of adaptive traits for red oak species.</title>
        <authorList>
            <person name="Kapoor B."/>
            <person name="Jenkins J."/>
            <person name="Schmutz J."/>
            <person name="Zhebentyayeva T."/>
            <person name="Kuelheim C."/>
            <person name="Coggeshall M."/>
            <person name="Heim C."/>
            <person name="Lasky J.R."/>
            <person name="Leites L."/>
            <person name="Islam-Faridi N."/>
            <person name="Romero-Severson J."/>
            <person name="DeLeo V.L."/>
            <person name="Lucas S.M."/>
            <person name="Lazic D."/>
            <person name="Gailing O."/>
            <person name="Carlson J."/>
            <person name="Staton M."/>
        </authorList>
    </citation>
    <scope>NUCLEOTIDE SEQUENCE [LARGE SCALE GENOMIC DNA]</scope>
    <source>
        <strain evidence="2">Pseudo-F2</strain>
    </source>
</reference>
<keyword evidence="3" id="KW-1185">Reference proteome</keyword>
<evidence type="ECO:0000313" key="2">
    <source>
        <dbReference type="EMBL" id="KAK4572971.1"/>
    </source>
</evidence>
<gene>
    <name evidence="2" type="ORF">RGQ29_031093</name>
</gene>
<protein>
    <submittedName>
        <fullName evidence="2">Uncharacterized protein</fullName>
    </submittedName>
</protein>
<organism evidence="2 3">
    <name type="scientific">Quercus rubra</name>
    <name type="common">Northern red oak</name>
    <name type="synonym">Quercus borealis</name>
    <dbReference type="NCBI Taxonomy" id="3512"/>
    <lineage>
        <taxon>Eukaryota</taxon>
        <taxon>Viridiplantae</taxon>
        <taxon>Streptophyta</taxon>
        <taxon>Embryophyta</taxon>
        <taxon>Tracheophyta</taxon>
        <taxon>Spermatophyta</taxon>
        <taxon>Magnoliopsida</taxon>
        <taxon>eudicotyledons</taxon>
        <taxon>Gunneridae</taxon>
        <taxon>Pentapetalae</taxon>
        <taxon>rosids</taxon>
        <taxon>fabids</taxon>
        <taxon>Fagales</taxon>
        <taxon>Fagaceae</taxon>
        <taxon>Quercus</taxon>
    </lineage>
</organism>
<dbReference type="Proteomes" id="UP001324115">
    <property type="component" value="Unassembled WGS sequence"/>
</dbReference>
<proteinExistence type="predicted"/>
<comment type="caution">
    <text evidence="2">The sequence shown here is derived from an EMBL/GenBank/DDBJ whole genome shotgun (WGS) entry which is preliminary data.</text>
</comment>
<evidence type="ECO:0000256" key="1">
    <source>
        <dbReference type="SAM" id="MobiDB-lite"/>
    </source>
</evidence>
<accession>A0AAN7IIY4</accession>
<dbReference type="AlphaFoldDB" id="A0AAN7IIY4"/>
<sequence length="186" mass="21539">MRKQEIEEEKMSKTQNGVIISVYVESPKIRSPQRTRTVAIKKSTNKPKSSSSSVSKKPQIAARKKGFDRRAQLLAHARELRNAGSQEAQTPRKNLRPKLKKWKWLTIPMSLCFPSRRILERTSSRWRYERIPTEVYTENIVDSSCGSKCIGGKERRATKRIKSHFFVKLSKLRCMLKELSCSCKNI</sequence>
<feature type="compositionally biased region" description="Low complexity" evidence="1">
    <location>
        <begin position="46"/>
        <end position="57"/>
    </location>
</feature>